<protein>
    <submittedName>
        <fullName evidence="2">Uncharacterized protein</fullName>
    </submittedName>
</protein>
<reference evidence="2 3" key="1">
    <citation type="journal article" date="2011" name="Genome Biol.">
        <title>Genome sequence of the insect pathogenic fungus Cordyceps militaris, a valued traditional Chinese medicine.</title>
        <authorList>
            <person name="Zheng P."/>
            <person name="Xia Y."/>
            <person name="Xiao G."/>
            <person name="Xiong C."/>
            <person name="Hu X."/>
            <person name="Zhang S."/>
            <person name="Zheng H."/>
            <person name="Huang Y."/>
            <person name="Zhou Y."/>
            <person name="Wang S."/>
            <person name="Zhao G.P."/>
            <person name="Liu X."/>
            <person name="St Leger R.J."/>
            <person name="Wang C."/>
        </authorList>
    </citation>
    <scope>NUCLEOTIDE SEQUENCE [LARGE SCALE GENOMIC DNA]</scope>
    <source>
        <strain evidence="2 3">CM01</strain>
    </source>
</reference>
<organism evidence="2 3">
    <name type="scientific">Cordyceps militaris (strain CM01)</name>
    <name type="common">Caterpillar fungus</name>
    <dbReference type="NCBI Taxonomy" id="983644"/>
    <lineage>
        <taxon>Eukaryota</taxon>
        <taxon>Fungi</taxon>
        <taxon>Dikarya</taxon>
        <taxon>Ascomycota</taxon>
        <taxon>Pezizomycotina</taxon>
        <taxon>Sordariomycetes</taxon>
        <taxon>Hypocreomycetidae</taxon>
        <taxon>Hypocreales</taxon>
        <taxon>Cordycipitaceae</taxon>
        <taxon>Cordyceps</taxon>
    </lineage>
</organism>
<dbReference type="Proteomes" id="UP000001610">
    <property type="component" value="Unassembled WGS sequence"/>
</dbReference>
<dbReference type="VEuPathDB" id="FungiDB:CCM_09594"/>
<feature type="compositionally biased region" description="Low complexity" evidence="1">
    <location>
        <begin position="10"/>
        <end position="19"/>
    </location>
</feature>
<accession>G3JUV3</accession>
<dbReference type="EMBL" id="JH126408">
    <property type="protein sequence ID" value="EGX87633.1"/>
    <property type="molecule type" value="Genomic_DNA"/>
</dbReference>
<gene>
    <name evidence="2" type="ORF">CCM_09594</name>
</gene>
<keyword evidence="3" id="KW-1185">Reference proteome</keyword>
<name>G3JUV3_CORMM</name>
<dbReference type="HOGENOM" id="CLU_1555173_0_0_1"/>
<dbReference type="InParanoid" id="G3JUV3"/>
<proteinExistence type="predicted"/>
<evidence type="ECO:0000313" key="3">
    <source>
        <dbReference type="Proteomes" id="UP000001610"/>
    </source>
</evidence>
<dbReference type="AlphaFoldDB" id="G3JUV3"/>
<sequence length="172" mass="17554">MSNATQSYMARPSRASKAAADARRPPPGPVGDAARARAAAQQAGVVVGAVRIGVAGAAAAGVADRMAVAGGRAADIELQRGATAGLLAVVGGDDEGEKRWALPAPPRPVRTYEGIVRCVLSLVEFVEEAKRHGSRPAKRKSSSFKKRTWSGRGVVGGPLYKGIQDASNGGGV</sequence>
<feature type="region of interest" description="Disordered" evidence="1">
    <location>
        <begin position="131"/>
        <end position="172"/>
    </location>
</feature>
<feature type="region of interest" description="Disordered" evidence="1">
    <location>
        <begin position="1"/>
        <end position="35"/>
    </location>
</feature>
<evidence type="ECO:0000313" key="2">
    <source>
        <dbReference type="EMBL" id="EGX87633.1"/>
    </source>
</evidence>
<dbReference type="GeneID" id="18171596"/>
<feature type="compositionally biased region" description="Basic residues" evidence="1">
    <location>
        <begin position="132"/>
        <end position="149"/>
    </location>
</feature>
<dbReference type="RefSeq" id="XP_006674790.1">
    <property type="nucleotide sequence ID" value="XM_006674727.1"/>
</dbReference>
<dbReference type="KEGG" id="cmt:CCM_09594"/>
<evidence type="ECO:0000256" key="1">
    <source>
        <dbReference type="SAM" id="MobiDB-lite"/>
    </source>
</evidence>